<dbReference type="InterPro" id="IPR053151">
    <property type="entry name" value="RNase_H-like"/>
</dbReference>
<dbReference type="EMBL" id="RDQH01000330">
    <property type="protein sequence ID" value="RXI02272.1"/>
    <property type="molecule type" value="Genomic_DNA"/>
</dbReference>
<protein>
    <recommendedName>
        <fullName evidence="1">RNase H type-1 domain-containing protein</fullName>
    </recommendedName>
</protein>
<dbReference type="GO" id="GO:0003676">
    <property type="term" value="F:nucleic acid binding"/>
    <property type="evidence" value="ECO:0007669"/>
    <property type="project" value="InterPro"/>
</dbReference>
<organism evidence="2 3">
    <name type="scientific">Malus domestica</name>
    <name type="common">Apple</name>
    <name type="synonym">Pyrus malus</name>
    <dbReference type="NCBI Taxonomy" id="3750"/>
    <lineage>
        <taxon>Eukaryota</taxon>
        <taxon>Viridiplantae</taxon>
        <taxon>Streptophyta</taxon>
        <taxon>Embryophyta</taxon>
        <taxon>Tracheophyta</taxon>
        <taxon>Spermatophyta</taxon>
        <taxon>Magnoliopsida</taxon>
        <taxon>eudicotyledons</taxon>
        <taxon>Gunneridae</taxon>
        <taxon>Pentapetalae</taxon>
        <taxon>rosids</taxon>
        <taxon>fabids</taxon>
        <taxon>Rosales</taxon>
        <taxon>Rosaceae</taxon>
        <taxon>Amygdaloideae</taxon>
        <taxon>Maleae</taxon>
        <taxon>Malus</taxon>
    </lineage>
</organism>
<accession>A0A498KA15</accession>
<dbReference type="PANTHER" id="PTHR47723:SF24">
    <property type="entry name" value="RNASE H TYPE-1 DOMAIN-CONTAINING PROTEIN"/>
    <property type="match status" value="1"/>
</dbReference>
<dbReference type="AlphaFoldDB" id="A0A498KA15"/>
<dbReference type="Pfam" id="PF13456">
    <property type="entry name" value="RVT_3"/>
    <property type="match status" value="1"/>
</dbReference>
<evidence type="ECO:0000259" key="1">
    <source>
        <dbReference type="Pfam" id="PF13456"/>
    </source>
</evidence>
<dbReference type="SMR" id="A0A498KA15"/>
<dbReference type="GO" id="GO:0004523">
    <property type="term" value="F:RNA-DNA hybrid ribonuclease activity"/>
    <property type="evidence" value="ECO:0007669"/>
    <property type="project" value="InterPro"/>
</dbReference>
<proteinExistence type="predicted"/>
<gene>
    <name evidence="2" type="ORF">DVH24_026802</name>
</gene>
<comment type="caution">
    <text evidence="2">The sequence shown here is derived from an EMBL/GenBank/DDBJ whole genome shotgun (WGS) entry which is preliminary data.</text>
</comment>
<sequence length="139" mass="15158">MVQNRRWVSSRLTWMGLGVNLTELGGRVIIQDTDGCFVVAFSMSFKHVSSPIHIEALVAREELLLASHLGLQNLILGSDSLHIAIALQSSSPDSSFIGQIGEDTKALLHEITGATAAPARHNAKEVAHRPARYVFFLPM</sequence>
<dbReference type="PANTHER" id="PTHR47723">
    <property type="entry name" value="OS05G0353850 PROTEIN"/>
    <property type="match status" value="1"/>
</dbReference>
<evidence type="ECO:0000313" key="3">
    <source>
        <dbReference type="Proteomes" id="UP000290289"/>
    </source>
</evidence>
<feature type="domain" description="RNase H type-1" evidence="1">
    <location>
        <begin position="25"/>
        <end position="131"/>
    </location>
</feature>
<dbReference type="InterPro" id="IPR002156">
    <property type="entry name" value="RNaseH_domain"/>
</dbReference>
<name>A0A498KA15_MALDO</name>
<keyword evidence="3" id="KW-1185">Reference proteome</keyword>
<evidence type="ECO:0000313" key="2">
    <source>
        <dbReference type="EMBL" id="RXI02272.1"/>
    </source>
</evidence>
<reference evidence="2 3" key="1">
    <citation type="submission" date="2018-10" db="EMBL/GenBank/DDBJ databases">
        <title>A high-quality apple genome assembly.</title>
        <authorList>
            <person name="Hu J."/>
        </authorList>
    </citation>
    <scope>NUCLEOTIDE SEQUENCE [LARGE SCALE GENOMIC DNA]</scope>
    <source>
        <strain evidence="3">cv. HFTH1</strain>
        <tissue evidence="2">Young leaf</tissue>
    </source>
</reference>
<dbReference type="Proteomes" id="UP000290289">
    <property type="component" value="Chromosome 4"/>
</dbReference>